<evidence type="ECO:0000313" key="3">
    <source>
        <dbReference type="Proteomes" id="UP001369815"/>
    </source>
</evidence>
<evidence type="ECO:0000256" key="1">
    <source>
        <dbReference type="SAM" id="MobiDB-lite"/>
    </source>
</evidence>
<sequence>MAEYAAAAITALTASAAIVSSSTAHRRQIYRGYNAIENPPWQRRPPFTSTSLRRASAYYGQPVYYPSGLHEHLVHHAECPASQCHYRAFLMDSIQRYNESRRSLRETYIWNLRDLARAHASQPHKPAADKAAEADRLYAYYVSRARDVFEEHRSDHRRLFGQDYLYWSPPEREDHIRLALTQRNMPSSRIASRVENQSDDGDGTSGISVTEGTNTTTTTATAASNAVTIKEVREESSDSPEEKSGTEEDSVENTGDREKSSM</sequence>
<feature type="region of interest" description="Disordered" evidence="1">
    <location>
        <begin position="183"/>
        <end position="262"/>
    </location>
</feature>
<proteinExistence type="predicted"/>
<keyword evidence="3" id="KW-1185">Reference proteome</keyword>
<organism evidence="2 3">
    <name type="scientific">Daldinia eschscholtzii</name>
    <dbReference type="NCBI Taxonomy" id="292717"/>
    <lineage>
        <taxon>Eukaryota</taxon>
        <taxon>Fungi</taxon>
        <taxon>Dikarya</taxon>
        <taxon>Ascomycota</taxon>
        <taxon>Pezizomycotina</taxon>
        <taxon>Sordariomycetes</taxon>
        <taxon>Xylariomycetidae</taxon>
        <taxon>Xylariales</taxon>
        <taxon>Hypoxylaceae</taxon>
        <taxon>Daldinia</taxon>
    </lineage>
</organism>
<feature type="compositionally biased region" description="Low complexity" evidence="1">
    <location>
        <begin position="206"/>
        <end position="229"/>
    </location>
</feature>
<feature type="compositionally biased region" description="Basic and acidic residues" evidence="1">
    <location>
        <begin position="230"/>
        <end position="246"/>
    </location>
</feature>
<dbReference type="AlphaFoldDB" id="A0AAX6MMX3"/>
<reference evidence="2 3" key="1">
    <citation type="journal article" date="2024" name="Front Chem Biol">
        <title>Unveiling the potential of Daldinia eschscholtzii MFLUCC 19-0629 through bioactivity and bioinformatics studies for enhanced sustainable agriculture production.</title>
        <authorList>
            <person name="Brooks S."/>
            <person name="Weaver J.A."/>
            <person name="Klomchit A."/>
            <person name="Alharthi S.A."/>
            <person name="Onlamun T."/>
            <person name="Nurani R."/>
            <person name="Vong T.K."/>
            <person name="Alberti F."/>
            <person name="Greco C."/>
        </authorList>
    </citation>
    <scope>NUCLEOTIDE SEQUENCE [LARGE SCALE GENOMIC DNA]</scope>
    <source>
        <strain evidence="2">MFLUCC 19-0629</strain>
    </source>
</reference>
<comment type="caution">
    <text evidence="2">The sequence shown here is derived from an EMBL/GenBank/DDBJ whole genome shotgun (WGS) entry which is preliminary data.</text>
</comment>
<name>A0AAX6MMX3_9PEZI</name>
<dbReference type="Proteomes" id="UP001369815">
    <property type="component" value="Unassembled WGS sequence"/>
</dbReference>
<protein>
    <submittedName>
        <fullName evidence="2">Uncharacterized protein</fullName>
    </submittedName>
</protein>
<gene>
    <name evidence="2" type="ORF">Daesc_003950</name>
</gene>
<evidence type="ECO:0000313" key="2">
    <source>
        <dbReference type="EMBL" id="KAK6953988.1"/>
    </source>
</evidence>
<accession>A0AAX6MMX3</accession>
<dbReference type="EMBL" id="JBANMG010000004">
    <property type="protein sequence ID" value="KAK6953988.1"/>
    <property type="molecule type" value="Genomic_DNA"/>
</dbReference>